<dbReference type="AlphaFoldDB" id="A0A6M3LYJ9"/>
<evidence type="ECO:0000256" key="1">
    <source>
        <dbReference type="SAM" id="MobiDB-lite"/>
    </source>
</evidence>
<proteinExistence type="predicted"/>
<accession>A0A6M3LYJ9</accession>
<name>A0A6M3LYJ9_9ZZZZ</name>
<feature type="region of interest" description="Disordered" evidence="1">
    <location>
        <begin position="67"/>
        <end position="88"/>
    </location>
</feature>
<evidence type="ECO:0000313" key="2">
    <source>
        <dbReference type="EMBL" id="QJA97678.1"/>
    </source>
</evidence>
<protein>
    <submittedName>
        <fullName evidence="2">Putative HNH endonuclease</fullName>
    </submittedName>
</protein>
<keyword evidence="2" id="KW-0540">Nuclease</keyword>
<reference evidence="2" key="1">
    <citation type="submission" date="2020-03" db="EMBL/GenBank/DDBJ databases">
        <title>The deep terrestrial virosphere.</title>
        <authorList>
            <person name="Holmfeldt K."/>
            <person name="Nilsson E."/>
            <person name="Simone D."/>
            <person name="Lopez-Fernandez M."/>
            <person name="Wu X."/>
            <person name="de Brujin I."/>
            <person name="Lundin D."/>
            <person name="Andersson A."/>
            <person name="Bertilsson S."/>
            <person name="Dopson M."/>
        </authorList>
    </citation>
    <scope>NUCLEOTIDE SEQUENCE</scope>
    <source>
        <strain evidence="2">MM415B06013</strain>
    </source>
</reference>
<dbReference type="EMBL" id="MT143515">
    <property type="protein sequence ID" value="QJA97678.1"/>
    <property type="molecule type" value="Genomic_DNA"/>
</dbReference>
<organism evidence="2">
    <name type="scientific">viral metagenome</name>
    <dbReference type="NCBI Taxonomy" id="1070528"/>
    <lineage>
        <taxon>unclassified sequences</taxon>
        <taxon>metagenomes</taxon>
        <taxon>organismal metagenomes</taxon>
    </lineage>
</organism>
<keyword evidence="2" id="KW-0255">Endonuclease</keyword>
<gene>
    <name evidence="2" type="ORF">MM415B06013_0003</name>
</gene>
<keyword evidence="2" id="KW-0378">Hydrolase</keyword>
<sequence length="122" mass="14069">MKEAKHEYKSRGYVYIFAPEHPKADHNGYVKRATLAMEQKLGRLLLDGELVHHKGDSDDDRPEMLEVKASQSQHAKDHNLGGRVSTTWTKDTVPRPIFTEITYQKLSNHAKNRQRNSKGRFV</sequence>
<dbReference type="GO" id="GO:0004519">
    <property type="term" value="F:endonuclease activity"/>
    <property type="evidence" value="ECO:0007669"/>
    <property type="project" value="UniProtKB-KW"/>
</dbReference>